<dbReference type="InterPro" id="IPR005269">
    <property type="entry name" value="LOG"/>
</dbReference>
<evidence type="ECO:0000256" key="2">
    <source>
        <dbReference type="RuleBase" id="RU363015"/>
    </source>
</evidence>
<keyword evidence="2" id="KW-0378">Hydrolase</keyword>
<comment type="caution">
    <text evidence="3">The sequence shown here is derived from an EMBL/GenBank/DDBJ whole genome shotgun (WGS) entry which is preliminary data.</text>
</comment>
<evidence type="ECO:0000313" key="4">
    <source>
        <dbReference type="Proteomes" id="UP000053797"/>
    </source>
</evidence>
<dbReference type="AlphaFoldDB" id="A0A0V8GI73"/>
<name>A0A0V8GI73_9BACL</name>
<dbReference type="Proteomes" id="UP000053797">
    <property type="component" value="Unassembled WGS sequence"/>
</dbReference>
<dbReference type="OrthoDB" id="9801098at2"/>
<dbReference type="PANTHER" id="PTHR31223:SF70">
    <property type="entry name" value="LOG FAMILY PROTEIN YJL055W"/>
    <property type="match status" value="1"/>
</dbReference>
<comment type="similarity">
    <text evidence="1 2">Belongs to the LOG family.</text>
</comment>
<dbReference type="RefSeq" id="WP_058264593.1">
    <property type="nucleotide sequence ID" value="NZ_FMYN01000001.1"/>
</dbReference>
<accession>A0A0V8GI73</accession>
<gene>
    <name evidence="3" type="ORF">AS033_00995</name>
</gene>
<dbReference type="EC" id="3.2.2.n1" evidence="2"/>
<dbReference type="SUPFAM" id="SSF102405">
    <property type="entry name" value="MCP/YpsA-like"/>
    <property type="match status" value="1"/>
</dbReference>
<sequence length="193" mass="21085">MNRLAVFCGSKDGADSLFREAAGKLGQALAARGIGLVYGGSCVGTMGAVADATLAAKGQAIGVLPHFLQEKELAHPGLTELHLVHSMHERKAKMSELSDGFIILPGGPGTMEEFFEVFTWAQLGLHEKPCGVLNIDGYYDPLISLFNTMERQGFLIPEHRAMLIVESDAERLLERFATYEAPRVKTYMDRSQT</sequence>
<proteinExistence type="inferred from homology"/>
<dbReference type="Gene3D" id="3.40.50.450">
    <property type="match status" value="1"/>
</dbReference>
<dbReference type="EMBL" id="LNQL01000001">
    <property type="protein sequence ID" value="KSU49976.1"/>
    <property type="molecule type" value="Genomic_DNA"/>
</dbReference>
<dbReference type="PANTHER" id="PTHR31223">
    <property type="entry name" value="LOG FAMILY PROTEIN YJL055W"/>
    <property type="match status" value="1"/>
</dbReference>
<dbReference type="GO" id="GO:0016799">
    <property type="term" value="F:hydrolase activity, hydrolyzing N-glycosyl compounds"/>
    <property type="evidence" value="ECO:0007669"/>
    <property type="project" value="TreeGrafter"/>
</dbReference>
<organism evidence="3 4">
    <name type="scientific">Exiguobacterium indicum</name>
    <dbReference type="NCBI Taxonomy" id="296995"/>
    <lineage>
        <taxon>Bacteria</taxon>
        <taxon>Bacillati</taxon>
        <taxon>Bacillota</taxon>
        <taxon>Bacilli</taxon>
        <taxon>Bacillales</taxon>
        <taxon>Bacillales Family XII. Incertae Sedis</taxon>
        <taxon>Exiguobacterium</taxon>
    </lineage>
</organism>
<evidence type="ECO:0000313" key="3">
    <source>
        <dbReference type="EMBL" id="KSU49976.1"/>
    </source>
</evidence>
<dbReference type="InterPro" id="IPR031100">
    <property type="entry name" value="LOG_fam"/>
</dbReference>
<dbReference type="GO" id="GO:0009691">
    <property type="term" value="P:cytokinin biosynthetic process"/>
    <property type="evidence" value="ECO:0007669"/>
    <property type="project" value="UniProtKB-UniRule"/>
</dbReference>
<dbReference type="Pfam" id="PF03641">
    <property type="entry name" value="Lysine_decarbox"/>
    <property type="match status" value="1"/>
</dbReference>
<protein>
    <recommendedName>
        <fullName evidence="2">Cytokinin riboside 5'-monophosphate phosphoribohydrolase</fullName>
        <ecNumber evidence="2">3.2.2.n1</ecNumber>
    </recommendedName>
</protein>
<dbReference type="NCBIfam" id="TIGR00730">
    <property type="entry name" value="Rossman fold protein, TIGR00730 family"/>
    <property type="match status" value="1"/>
</dbReference>
<keyword evidence="2" id="KW-0203">Cytokinin biosynthesis</keyword>
<reference evidence="3 4" key="1">
    <citation type="journal article" date="2015" name="Int. J. Syst. Evol. Microbiol.">
        <title>Exiguobacterium enclense sp. nov., isolated from sediment.</title>
        <authorList>
            <person name="Dastager S.G."/>
            <person name="Mawlankar R."/>
            <person name="Sonalkar V.V."/>
            <person name="Thorat M.N."/>
            <person name="Mual P."/>
            <person name="Verma A."/>
            <person name="Krishnamurthi S."/>
            <person name="Tang S.K."/>
            <person name="Li W.J."/>
        </authorList>
    </citation>
    <scope>NUCLEOTIDE SEQUENCE [LARGE SCALE GENOMIC DNA]</scope>
    <source>
        <strain evidence="3 4">NIO-1109</strain>
    </source>
</reference>
<evidence type="ECO:0000256" key="1">
    <source>
        <dbReference type="ARBA" id="ARBA00006763"/>
    </source>
</evidence>
<dbReference type="GO" id="GO:0005829">
    <property type="term" value="C:cytosol"/>
    <property type="evidence" value="ECO:0007669"/>
    <property type="project" value="TreeGrafter"/>
</dbReference>